<dbReference type="InterPro" id="IPR002524">
    <property type="entry name" value="Cation_efflux"/>
</dbReference>
<dbReference type="STRING" id="928856.SAMN04488049_11021"/>
<dbReference type="NCBIfam" id="TIGR01297">
    <property type="entry name" value="CDF"/>
    <property type="match status" value="1"/>
</dbReference>
<keyword evidence="3" id="KW-0813">Transport</keyword>
<evidence type="ECO:0000313" key="11">
    <source>
        <dbReference type="Proteomes" id="UP000052022"/>
    </source>
</evidence>
<name>A0A0P1GUF3_9RHOB</name>
<dbReference type="GO" id="GO:0015093">
    <property type="term" value="F:ferrous iron transmembrane transporter activity"/>
    <property type="evidence" value="ECO:0007669"/>
    <property type="project" value="TreeGrafter"/>
</dbReference>
<evidence type="ECO:0000256" key="1">
    <source>
        <dbReference type="ARBA" id="ARBA00004141"/>
    </source>
</evidence>
<feature type="transmembrane region" description="Helical" evidence="7">
    <location>
        <begin position="38"/>
        <end position="59"/>
    </location>
</feature>
<dbReference type="AlphaFoldDB" id="A0A0P1GUF3"/>
<sequence length="301" mass="31859">MGLNKLTAGQIATGSILVSVLVLLFKLAAWYMSGSIALFSDAMESLVNVSAAVLAWFAVRYAQRPADEDHPFGHHKAEYFSAVAEGFLIILAAVLIVEQAVEAIVTGTHADWGVWALGINAIAMAANFLWARALILAGGRLNSPAFSAGGRHLMSDVWTSVGVLVGLLLVLATGWSILDPIIALLVAVNILREGLHVVSDSVAGLMDSAASDDEQAQIREIIHTNAEGALQVHGIKTRRAAQVLFVEFHMVVDGRMSVAESHAICDHLEAKLTAALPGVEVTIHVEPETKLEPGGIAPIAD</sequence>
<evidence type="ECO:0000256" key="3">
    <source>
        <dbReference type="ARBA" id="ARBA00022448"/>
    </source>
</evidence>
<comment type="similarity">
    <text evidence="2">Belongs to the cation diffusion facilitator (CDF) transporter (TC 2.A.4) family.</text>
</comment>
<evidence type="ECO:0000259" key="8">
    <source>
        <dbReference type="Pfam" id="PF01545"/>
    </source>
</evidence>
<dbReference type="SUPFAM" id="SSF161111">
    <property type="entry name" value="Cation efflux protein transmembrane domain-like"/>
    <property type="match status" value="1"/>
</dbReference>
<keyword evidence="11" id="KW-1185">Reference proteome</keyword>
<evidence type="ECO:0000256" key="5">
    <source>
        <dbReference type="ARBA" id="ARBA00022989"/>
    </source>
</evidence>
<dbReference type="InterPro" id="IPR050291">
    <property type="entry name" value="CDF_Transporter"/>
</dbReference>
<feature type="transmembrane region" description="Helical" evidence="7">
    <location>
        <begin position="79"/>
        <end position="97"/>
    </location>
</feature>
<dbReference type="GO" id="GO:0005886">
    <property type="term" value="C:plasma membrane"/>
    <property type="evidence" value="ECO:0007669"/>
    <property type="project" value="TreeGrafter"/>
</dbReference>
<evidence type="ECO:0000313" key="10">
    <source>
        <dbReference type="EMBL" id="CUH79026.1"/>
    </source>
</evidence>
<dbReference type="GO" id="GO:0015086">
    <property type="term" value="F:cadmium ion transmembrane transporter activity"/>
    <property type="evidence" value="ECO:0007669"/>
    <property type="project" value="TreeGrafter"/>
</dbReference>
<evidence type="ECO:0000256" key="2">
    <source>
        <dbReference type="ARBA" id="ARBA00008114"/>
    </source>
</evidence>
<keyword evidence="6 7" id="KW-0472">Membrane</keyword>
<keyword evidence="4 7" id="KW-0812">Transmembrane</keyword>
<reference evidence="10 11" key="1">
    <citation type="submission" date="2015-09" db="EMBL/GenBank/DDBJ databases">
        <authorList>
            <consortium name="Swine Surveillance"/>
        </authorList>
    </citation>
    <scope>NUCLEOTIDE SEQUENCE [LARGE SCALE GENOMIC DNA]</scope>
    <source>
        <strain evidence="10 11">CECT 7557</strain>
    </source>
</reference>
<feature type="domain" description="Cation efflux protein transmembrane" evidence="8">
    <location>
        <begin position="15"/>
        <end position="206"/>
    </location>
</feature>
<comment type="subcellular location">
    <subcellularLocation>
        <location evidence="1">Membrane</location>
        <topology evidence="1">Multi-pass membrane protein</topology>
    </subcellularLocation>
</comment>
<evidence type="ECO:0000259" key="9">
    <source>
        <dbReference type="Pfam" id="PF16916"/>
    </source>
</evidence>
<evidence type="ECO:0000256" key="6">
    <source>
        <dbReference type="ARBA" id="ARBA00023136"/>
    </source>
</evidence>
<dbReference type="InterPro" id="IPR027469">
    <property type="entry name" value="Cation_efflux_TMD_sf"/>
</dbReference>
<feature type="domain" description="Cation efflux protein cytoplasmic" evidence="9">
    <location>
        <begin position="211"/>
        <end position="288"/>
    </location>
</feature>
<dbReference type="PANTHER" id="PTHR43840">
    <property type="entry name" value="MITOCHONDRIAL METAL TRANSPORTER 1-RELATED"/>
    <property type="match status" value="1"/>
</dbReference>
<gene>
    <name evidence="10" type="primary">fieF</name>
    <name evidence="10" type="ORF">TRM7557_02164</name>
</gene>
<feature type="transmembrane region" description="Helical" evidence="7">
    <location>
        <begin position="112"/>
        <end position="136"/>
    </location>
</feature>
<dbReference type="InterPro" id="IPR058533">
    <property type="entry name" value="Cation_efflux_TM"/>
</dbReference>
<keyword evidence="5 7" id="KW-1133">Transmembrane helix</keyword>
<proteinExistence type="inferred from homology"/>
<accession>A0A0P1GUF3</accession>
<protein>
    <submittedName>
        <fullName evidence="10">Ferrous-iron efflux pump FieF</fullName>
    </submittedName>
</protein>
<dbReference type="Gene3D" id="1.20.1510.10">
    <property type="entry name" value="Cation efflux protein transmembrane domain"/>
    <property type="match status" value="1"/>
</dbReference>
<organism evidence="10 11">
    <name type="scientific">Tritonibacter multivorans</name>
    <dbReference type="NCBI Taxonomy" id="928856"/>
    <lineage>
        <taxon>Bacteria</taxon>
        <taxon>Pseudomonadati</taxon>
        <taxon>Pseudomonadota</taxon>
        <taxon>Alphaproteobacteria</taxon>
        <taxon>Rhodobacterales</taxon>
        <taxon>Paracoccaceae</taxon>
        <taxon>Tritonibacter</taxon>
    </lineage>
</organism>
<dbReference type="Pfam" id="PF16916">
    <property type="entry name" value="ZT_dimer"/>
    <property type="match status" value="1"/>
</dbReference>
<evidence type="ECO:0000256" key="4">
    <source>
        <dbReference type="ARBA" id="ARBA00022692"/>
    </source>
</evidence>
<feature type="transmembrane region" description="Helical" evidence="7">
    <location>
        <begin position="157"/>
        <end position="178"/>
    </location>
</feature>
<dbReference type="Proteomes" id="UP000052022">
    <property type="component" value="Unassembled WGS sequence"/>
</dbReference>
<dbReference type="RefSeq" id="WP_058290210.1">
    <property type="nucleotide sequence ID" value="NZ_CYSD01000033.1"/>
</dbReference>
<dbReference type="PANTHER" id="PTHR43840:SF15">
    <property type="entry name" value="MITOCHONDRIAL METAL TRANSPORTER 1-RELATED"/>
    <property type="match status" value="1"/>
</dbReference>
<feature type="transmembrane region" description="Helical" evidence="7">
    <location>
        <begin position="12"/>
        <end position="32"/>
    </location>
</feature>
<dbReference type="Pfam" id="PF01545">
    <property type="entry name" value="Cation_efflux"/>
    <property type="match status" value="1"/>
</dbReference>
<evidence type="ECO:0000256" key="7">
    <source>
        <dbReference type="SAM" id="Phobius"/>
    </source>
</evidence>
<dbReference type="EMBL" id="CYSD01000033">
    <property type="protein sequence ID" value="CUH79026.1"/>
    <property type="molecule type" value="Genomic_DNA"/>
</dbReference>
<dbReference type="OrthoDB" id="9806522at2"/>
<dbReference type="SUPFAM" id="SSF160240">
    <property type="entry name" value="Cation efflux protein cytoplasmic domain-like"/>
    <property type="match status" value="1"/>
</dbReference>
<dbReference type="GO" id="GO:0006882">
    <property type="term" value="P:intracellular zinc ion homeostasis"/>
    <property type="evidence" value="ECO:0007669"/>
    <property type="project" value="TreeGrafter"/>
</dbReference>
<dbReference type="InterPro" id="IPR036837">
    <property type="entry name" value="Cation_efflux_CTD_sf"/>
</dbReference>
<dbReference type="GO" id="GO:0015341">
    <property type="term" value="F:zinc efflux antiporter activity"/>
    <property type="evidence" value="ECO:0007669"/>
    <property type="project" value="TreeGrafter"/>
</dbReference>
<dbReference type="Gene3D" id="3.30.70.1350">
    <property type="entry name" value="Cation efflux protein, cytoplasmic domain"/>
    <property type="match status" value="1"/>
</dbReference>
<dbReference type="InterPro" id="IPR027470">
    <property type="entry name" value="Cation_efflux_CTD"/>
</dbReference>